<gene>
    <name evidence="7" type="ORF">FNA46_24410</name>
</gene>
<organism evidence="7 8">
    <name type="scientific">Rhizobium straminoryzae</name>
    <dbReference type="NCBI Taxonomy" id="1387186"/>
    <lineage>
        <taxon>Bacteria</taxon>
        <taxon>Pseudomonadati</taxon>
        <taxon>Pseudomonadota</taxon>
        <taxon>Alphaproteobacteria</taxon>
        <taxon>Hyphomicrobiales</taxon>
        <taxon>Rhizobiaceae</taxon>
        <taxon>Rhizobium/Agrobacterium group</taxon>
        <taxon>Rhizobium</taxon>
    </lineage>
</organism>
<dbReference type="GO" id="GO:0016020">
    <property type="term" value="C:membrane"/>
    <property type="evidence" value="ECO:0007669"/>
    <property type="project" value="UniProtKB-SubCell"/>
</dbReference>
<dbReference type="PANTHER" id="PTHR30566:SF5">
    <property type="entry name" value="MECHANOSENSITIVE ION CHANNEL PROTEIN 1, MITOCHONDRIAL-RELATED"/>
    <property type="match status" value="1"/>
</dbReference>
<proteinExistence type="predicted"/>
<evidence type="ECO:0000256" key="5">
    <source>
        <dbReference type="SAM" id="Phobius"/>
    </source>
</evidence>
<dbReference type="Gene3D" id="2.30.30.60">
    <property type="match status" value="1"/>
</dbReference>
<feature type="transmembrane region" description="Helical" evidence="5">
    <location>
        <begin position="86"/>
        <end position="105"/>
    </location>
</feature>
<accession>A0A549SPE2</accession>
<feature type="transmembrane region" description="Helical" evidence="5">
    <location>
        <begin position="47"/>
        <end position="66"/>
    </location>
</feature>
<keyword evidence="3 5" id="KW-1133">Transmembrane helix</keyword>
<dbReference type="Gene3D" id="1.10.287.1260">
    <property type="match status" value="1"/>
</dbReference>
<dbReference type="SMART" id="SM00100">
    <property type="entry name" value="cNMP"/>
    <property type="match status" value="1"/>
</dbReference>
<evidence type="ECO:0000313" key="7">
    <source>
        <dbReference type="EMBL" id="TRL31503.1"/>
    </source>
</evidence>
<name>A0A549SPE2_9HYPH</name>
<feature type="transmembrane region" description="Helical" evidence="5">
    <location>
        <begin position="16"/>
        <end position="35"/>
    </location>
</feature>
<dbReference type="InterPro" id="IPR000595">
    <property type="entry name" value="cNMP-bd_dom"/>
</dbReference>
<dbReference type="PIRSF" id="PIRSF026673">
    <property type="entry name" value="UCP026673_ion_chan"/>
    <property type="match status" value="1"/>
</dbReference>
<dbReference type="InterPro" id="IPR023408">
    <property type="entry name" value="MscS_beta-dom_sf"/>
</dbReference>
<feature type="domain" description="Cyclic nucleotide-binding" evidence="6">
    <location>
        <begin position="353"/>
        <end position="468"/>
    </location>
</feature>
<dbReference type="InterPro" id="IPR014710">
    <property type="entry name" value="RmlC-like_jellyroll"/>
</dbReference>
<dbReference type="CDD" id="cd00038">
    <property type="entry name" value="CAP_ED"/>
    <property type="match status" value="1"/>
</dbReference>
<dbReference type="Pfam" id="PF00924">
    <property type="entry name" value="MS_channel_2nd"/>
    <property type="match status" value="1"/>
</dbReference>
<evidence type="ECO:0000313" key="8">
    <source>
        <dbReference type="Proteomes" id="UP000316801"/>
    </source>
</evidence>
<dbReference type="GO" id="GO:0008381">
    <property type="term" value="F:mechanosensitive monoatomic ion channel activity"/>
    <property type="evidence" value="ECO:0007669"/>
    <property type="project" value="UniProtKB-ARBA"/>
</dbReference>
<protein>
    <submittedName>
        <fullName evidence="7">Mechanosensitive ion channel</fullName>
    </submittedName>
</protein>
<evidence type="ECO:0000259" key="6">
    <source>
        <dbReference type="PROSITE" id="PS50042"/>
    </source>
</evidence>
<evidence type="ECO:0000256" key="4">
    <source>
        <dbReference type="ARBA" id="ARBA00023136"/>
    </source>
</evidence>
<dbReference type="Proteomes" id="UP000316801">
    <property type="component" value="Unassembled WGS sequence"/>
</dbReference>
<feature type="transmembrane region" description="Helical" evidence="5">
    <location>
        <begin position="117"/>
        <end position="136"/>
    </location>
</feature>
<keyword evidence="2 5" id="KW-0812">Transmembrane</keyword>
<sequence>MKERLSVSAIILAQDVMVPLLGIGLLFIVMTWFLFEHSKVLRLLSQVLLFILLSVFLYIHDSTPFARAIPETMNVMGIALLTAKAAWWFAGSACLVGLVRIFLIFERKPREARLLQDLVVAVIYVGAVLAAMTYVLNVPVGTLVATSGVFAIILGLALQSTLSDVFSGIALNLGRPYTVGDSILVDDGAEGRVVETNWRATHLINGANDLVIIPNSSLAKARLINRSSPDVSHGVSLRLRFAILTTPAAVVEVMETALKGANSILEVPSPSVKICGVDAQGIELELSFRIASLADNVRANNEVFDLAFRHAKAQGLPLADATTASASALVGSSGMPAARDPRTAWRLLNAIPFLASLTEDEKEALSVAMTRRTFRKGDVIARQGEVMKSILILRSGIASIDCNGIELMRLSPGDWLGEGGLLTGTEEAGNITALTTLVAYEIDHDTIGALLQDRPSIADEVSAILSRRLLDEKRRLAPRDTIKPTMSLAARIRQIFEIGDL</sequence>
<dbReference type="InterPro" id="IPR018490">
    <property type="entry name" value="cNMP-bd_dom_sf"/>
</dbReference>
<dbReference type="InterPro" id="IPR006685">
    <property type="entry name" value="MscS_channel_2nd"/>
</dbReference>
<keyword evidence="4 5" id="KW-0472">Membrane</keyword>
<comment type="caution">
    <text evidence="7">The sequence shown here is derived from an EMBL/GenBank/DDBJ whole genome shotgun (WGS) entry which is preliminary data.</text>
</comment>
<dbReference type="InterPro" id="IPR010920">
    <property type="entry name" value="LSM_dom_sf"/>
</dbReference>
<dbReference type="PROSITE" id="PS50042">
    <property type="entry name" value="CNMP_BINDING_3"/>
    <property type="match status" value="1"/>
</dbReference>
<dbReference type="EMBL" id="VJMG01000094">
    <property type="protein sequence ID" value="TRL31503.1"/>
    <property type="molecule type" value="Genomic_DNA"/>
</dbReference>
<reference evidence="7 8" key="1">
    <citation type="submission" date="2019-07" db="EMBL/GenBank/DDBJ databases">
        <title>Ln-dependent methylotrophs.</title>
        <authorList>
            <person name="Tani A."/>
        </authorList>
    </citation>
    <scope>NUCLEOTIDE SEQUENCE [LARGE SCALE GENOMIC DNA]</scope>
    <source>
        <strain evidence="7 8">SM12</strain>
    </source>
</reference>
<dbReference type="AlphaFoldDB" id="A0A549SPE2"/>
<dbReference type="Gene3D" id="2.60.120.10">
    <property type="entry name" value="Jelly Rolls"/>
    <property type="match status" value="1"/>
</dbReference>
<evidence type="ECO:0000256" key="2">
    <source>
        <dbReference type="ARBA" id="ARBA00022692"/>
    </source>
</evidence>
<dbReference type="SUPFAM" id="SSF51206">
    <property type="entry name" value="cAMP-binding domain-like"/>
    <property type="match status" value="1"/>
</dbReference>
<dbReference type="Pfam" id="PF00027">
    <property type="entry name" value="cNMP_binding"/>
    <property type="match status" value="1"/>
</dbReference>
<keyword evidence="8" id="KW-1185">Reference proteome</keyword>
<evidence type="ECO:0000256" key="3">
    <source>
        <dbReference type="ARBA" id="ARBA00022989"/>
    </source>
</evidence>
<dbReference type="InterPro" id="IPR016846">
    <property type="entry name" value="cNMP-bd_ion_channel"/>
</dbReference>
<evidence type="ECO:0000256" key="1">
    <source>
        <dbReference type="ARBA" id="ARBA00004370"/>
    </source>
</evidence>
<dbReference type="SUPFAM" id="SSF50182">
    <property type="entry name" value="Sm-like ribonucleoproteins"/>
    <property type="match status" value="1"/>
</dbReference>
<dbReference type="PANTHER" id="PTHR30566">
    <property type="entry name" value="YNAI-RELATED MECHANOSENSITIVE ION CHANNEL"/>
    <property type="match status" value="1"/>
</dbReference>
<comment type="subcellular location">
    <subcellularLocation>
        <location evidence="1">Membrane</location>
    </subcellularLocation>
</comment>